<dbReference type="EMBL" id="PKKJ01000001">
    <property type="protein sequence ID" value="PKY67243.1"/>
    <property type="molecule type" value="Genomic_DNA"/>
</dbReference>
<sequence length="302" mass="31981">MVALLVLIVAWGAFLVWDANSHLGRTNALTSGANTPGTTYLLAGSDSRADGAVQDDFDGNDRSDTIMLVHVAQNGQATALSIPRDSYVEIPGYGWDKINASFAYGGANLLTQTVENLTGLHVDHYVQVGMGGVANIVDAVGGINVCFDGDVSDDPSGLVWQAGCSDVDGMTALAFSRMRYSDPKGDIGRAERQRQVISKVIDKSASIGTFVNPARTLRLERAGSESFTVDEDSSVVDIGKLVLAFRSASNNGLIGAPPIDEINYQTDMGTSAVLLEGTTAPDFFEKLRSGSLSTEDFNIFNG</sequence>
<gene>
    <name evidence="3" type="ORF">CYJ25_02085</name>
</gene>
<comment type="similarity">
    <text evidence="1">Belongs to the LytR/CpsA/Psr (LCP) family.</text>
</comment>
<evidence type="ECO:0000256" key="1">
    <source>
        <dbReference type="ARBA" id="ARBA00006068"/>
    </source>
</evidence>
<feature type="domain" description="Cell envelope-related transcriptional attenuator" evidence="2">
    <location>
        <begin position="62"/>
        <end position="205"/>
    </location>
</feature>
<accession>A0A2I1I819</accession>
<comment type="caution">
    <text evidence="3">The sequence shown here is derived from an EMBL/GenBank/DDBJ whole genome shotgun (WGS) entry which is preliminary data.</text>
</comment>
<dbReference type="OrthoDB" id="9782542at2"/>
<evidence type="ECO:0000259" key="2">
    <source>
        <dbReference type="Pfam" id="PF03816"/>
    </source>
</evidence>
<dbReference type="Pfam" id="PF03816">
    <property type="entry name" value="LytR_cpsA_psr"/>
    <property type="match status" value="1"/>
</dbReference>
<dbReference type="AlphaFoldDB" id="A0A2I1I819"/>
<evidence type="ECO:0000313" key="3">
    <source>
        <dbReference type="EMBL" id="PKY67243.1"/>
    </source>
</evidence>
<dbReference type="Proteomes" id="UP000234545">
    <property type="component" value="Unassembled WGS sequence"/>
</dbReference>
<reference evidence="3 4" key="1">
    <citation type="submission" date="2017-12" db="EMBL/GenBank/DDBJ databases">
        <title>Phylogenetic diversity of female urinary microbiome.</title>
        <authorList>
            <person name="Thomas-White K."/>
            <person name="Wolfe A.J."/>
        </authorList>
    </citation>
    <scope>NUCLEOTIDE SEQUENCE [LARGE SCALE GENOMIC DNA]</scope>
    <source>
        <strain evidence="3 4">UMB0250</strain>
    </source>
</reference>
<dbReference type="InterPro" id="IPR004474">
    <property type="entry name" value="LytR_CpsA_psr"/>
</dbReference>
<dbReference type="Gene3D" id="3.40.630.190">
    <property type="entry name" value="LCP protein"/>
    <property type="match status" value="1"/>
</dbReference>
<organism evidence="3 4">
    <name type="scientific">Schaalia turicensis</name>
    <dbReference type="NCBI Taxonomy" id="131111"/>
    <lineage>
        <taxon>Bacteria</taxon>
        <taxon>Bacillati</taxon>
        <taxon>Actinomycetota</taxon>
        <taxon>Actinomycetes</taxon>
        <taxon>Actinomycetales</taxon>
        <taxon>Actinomycetaceae</taxon>
        <taxon>Schaalia</taxon>
    </lineage>
</organism>
<protein>
    <submittedName>
        <fullName evidence="3">LytR family transcriptional regulator</fullName>
    </submittedName>
</protein>
<dbReference type="NCBIfam" id="TIGR00350">
    <property type="entry name" value="lytR_cpsA_psr"/>
    <property type="match status" value="1"/>
</dbReference>
<name>A0A2I1I819_9ACTO</name>
<proteinExistence type="inferred from homology"/>
<dbReference type="PANTHER" id="PTHR33392">
    <property type="entry name" value="POLYISOPRENYL-TEICHOIC ACID--PEPTIDOGLYCAN TEICHOIC ACID TRANSFERASE TAGU"/>
    <property type="match status" value="1"/>
</dbReference>
<dbReference type="PANTHER" id="PTHR33392:SF6">
    <property type="entry name" value="POLYISOPRENYL-TEICHOIC ACID--PEPTIDOGLYCAN TEICHOIC ACID TRANSFERASE TAGU"/>
    <property type="match status" value="1"/>
</dbReference>
<evidence type="ECO:0000313" key="4">
    <source>
        <dbReference type="Proteomes" id="UP000234545"/>
    </source>
</evidence>
<dbReference type="InterPro" id="IPR050922">
    <property type="entry name" value="LytR/CpsA/Psr_CW_biosynth"/>
</dbReference>